<name>A0A0M0LF04_9BACL</name>
<dbReference type="InterPro" id="IPR001296">
    <property type="entry name" value="Glyco_trans_1"/>
</dbReference>
<dbReference type="Gene3D" id="3.40.50.2000">
    <property type="entry name" value="Glycogen Phosphorylase B"/>
    <property type="match status" value="2"/>
</dbReference>
<dbReference type="RefSeq" id="WP_053417862.1">
    <property type="nucleotide sequence ID" value="NZ_LILB01000005.1"/>
</dbReference>
<feature type="domain" description="Glycosyl transferase family 1" evidence="1">
    <location>
        <begin position="326"/>
        <end position="483"/>
    </location>
</feature>
<evidence type="ECO:0000313" key="3">
    <source>
        <dbReference type="Proteomes" id="UP000036867"/>
    </source>
</evidence>
<keyword evidence="3" id="KW-1185">Reference proteome</keyword>
<dbReference type="STRING" id="263475.AMD00_15260"/>
<dbReference type="EMBL" id="LILB01000005">
    <property type="protein sequence ID" value="KOO49685.1"/>
    <property type="molecule type" value="Genomic_DNA"/>
</dbReference>
<protein>
    <recommendedName>
        <fullName evidence="1">Glycosyl transferase family 1 domain-containing protein</fullName>
    </recommendedName>
</protein>
<sequence>MKKIFMVIWDIDVDKYGVNSVMYKRAGLLNNADYCSELITLDYKNNYSEIELRLKKEGRLAENVKITNIYDYYKKSYTTSEQTVESIENYRLASEKFEPGYQVEDSGEQTHYFQNGTYVKCKTWDKHQKLRYIDYYTPEQIHIKRDEFHNDGYINRTLNYHLSNNELIQELYYTPDSFCYLSKWYNHKTGKQQKIFLFHPESKEVVSFANNREFHVNWFNELCKNEPEKPIVICDGAGTASKIRNMESGLAHRIYTIHTNHFEAPYTYGSELKEYHKGMLENLENGDPIVVLTEKQKEDIIKQFGEHDNIYVIPNAIEVKNVDITQKDPLLVTVVARLDEGKAVGEAVRAFAKVIQDVPDAKLHIYGEGPRKRALTSLIRKLKLRKNVELKGYTNKVDEVLAKATVTVLTSKYEGFSLVALESFANKTPVIIYDNNYYIDEFEPAGQNGYAIPNRDREQLAEKIIYLLENEDEAKRMGENAYRTVQTKYSPELQYKLWTSLFNKITTQD</sequence>
<dbReference type="SUPFAM" id="SSF53756">
    <property type="entry name" value="UDP-Glycosyltransferase/glycogen phosphorylase"/>
    <property type="match status" value="1"/>
</dbReference>
<proteinExistence type="predicted"/>
<dbReference type="Proteomes" id="UP000036867">
    <property type="component" value="Unassembled WGS sequence"/>
</dbReference>
<dbReference type="PANTHER" id="PTHR12526:SF630">
    <property type="entry name" value="GLYCOSYLTRANSFERASE"/>
    <property type="match status" value="1"/>
</dbReference>
<dbReference type="GeneID" id="301137453"/>
<evidence type="ECO:0000259" key="1">
    <source>
        <dbReference type="Pfam" id="PF00534"/>
    </source>
</evidence>
<dbReference type="OrthoDB" id="570545at2"/>
<gene>
    <name evidence="2" type="ORF">AMD00_15260</name>
</gene>
<reference evidence="3" key="1">
    <citation type="submission" date="2015-08" db="EMBL/GenBank/DDBJ databases">
        <title>Fjat-10028 dsm 16317.</title>
        <authorList>
            <person name="Liu B."/>
            <person name="Wang J."/>
            <person name="Zhu Y."/>
            <person name="Liu G."/>
            <person name="Chen Q."/>
            <person name="Chen Z."/>
            <person name="Lan J."/>
            <person name="Che J."/>
            <person name="Ge C."/>
            <person name="Shi H."/>
            <person name="Pan Z."/>
            <person name="Liu X."/>
        </authorList>
    </citation>
    <scope>NUCLEOTIDE SEQUENCE [LARGE SCALE GENOMIC DNA]</scope>
    <source>
        <strain evidence="3">DSM 16317</strain>
    </source>
</reference>
<dbReference type="AlphaFoldDB" id="A0A0M0LF04"/>
<dbReference type="PANTHER" id="PTHR12526">
    <property type="entry name" value="GLYCOSYLTRANSFERASE"/>
    <property type="match status" value="1"/>
</dbReference>
<dbReference type="GO" id="GO:0016757">
    <property type="term" value="F:glycosyltransferase activity"/>
    <property type="evidence" value="ECO:0007669"/>
    <property type="project" value="InterPro"/>
</dbReference>
<dbReference type="Pfam" id="PF00534">
    <property type="entry name" value="Glycos_transf_1"/>
    <property type="match status" value="1"/>
</dbReference>
<accession>A0A0M0LF04</accession>
<comment type="caution">
    <text evidence="2">The sequence shown here is derived from an EMBL/GenBank/DDBJ whole genome shotgun (WGS) entry which is preliminary data.</text>
</comment>
<evidence type="ECO:0000313" key="2">
    <source>
        <dbReference type="EMBL" id="KOO49685.1"/>
    </source>
</evidence>
<organism evidence="2 3">
    <name type="scientific">Viridibacillus arvi</name>
    <dbReference type="NCBI Taxonomy" id="263475"/>
    <lineage>
        <taxon>Bacteria</taxon>
        <taxon>Bacillati</taxon>
        <taxon>Bacillota</taxon>
        <taxon>Bacilli</taxon>
        <taxon>Bacillales</taxon>
        <taxon>Caryophanaceae</taxon>
        <taxon>Viridibacillus</taxon>
    </lineage>
</organism>